<dbReference type="InterPro" id="IPR050266">
    <property type="entry name" value="AB_hydrolase_sf"/>
</dbReference>
<gene>
    <name evidence="2" type="ORF">HNP73_000192</name>
</gene>
<dbReference type="RefSeq" id="WP_184146225.1">
    <property type="nucleotide sequence ID" value="NZ_JACHFM010000001.1"/>
</dbReference>
<evidence type="ECO:0000313" key="3">
    <source>
        <dbReference type="Proteomes" id="UP000549457"/>
    </source>
</evidence>
<evidence type="ECO:0000313" key="2">
    <source>
        <dbReference type="EMBL" id="MBB5220271.1"/>
    </source>
</evidence>
<dbReference type="PANTHER" id="PTHR43798">
    <property type="entry name" value="MONOACYLGLYCEROL LIPASE"/>
    <property type="match status" value="1"/>
</dbReference>
<name>A0A840SLM7_9RHOB</name>
<protein>
    <submittedName>
        <fullName evidence="2">Pimeloyl-ACP methyl ester carboxylesterase</fullName>
    </submittedName>
</protein>
<dbReference type="Gene3D" id="3.40.50.1820">
    <property type="entry name" value="alpha/beta hydrolase"/>
    <property type="match status" value="1"/>
</dbReference>
<keyword evidence="3" id="KW-1185">Reference proteome</keyword>
<dbReference type="InterPro" id="IPR029058">
    <property type="entry name" value="AB_hydrolase_fold"/>
</dbReference>
<dbReference type="EMBL" id="JACHFM010000001">
    <property type="protein sequence ID" value="MBB5220271.1"/>
    <property type="molecule type" value="Genomic_DNA"/>
</dbReference>
<dbReference type="AlphaFoldDB" id="A0A840SLM7"/>
<dbReference type="Proteomes" id="UP000549457">
    <property type="component" value="Unassembled WGS sequence"/>
</dbReference>
<feature type="domain" description="AB hydrolase-1" evidence="1">
    <location>
        <begin position="17"/>
        <end position="163"/>
    </location>
</feature>
<reference evidence="2 3" key="1">
    <citation type="submission" date="2020-08" db="EMBL/GenBank/DDBJ databases">
        <title>Genomic Encyclopedia of Type Strains, Phase IV (KMG-IV): sequencing the most valuable type-strain genomes for metagenomic binning, comparative biology and taxonomic classification.</title>
        <authorList>
            <person name="Goeker M."/>
        </authorList>
    </citation>
    <scope>NUCLEOTIDE SEQUENCE [LARGE SCALE GENOMIC DNA]</scope>
    <source>
        <strain evidence="2 3">DSM 101730</strain>
    </source>
</reference>
<dbReference type="PANTHER" id="PTHR43798:SF33">
    <property type="entry name" value="HYDROLASE, PUTATIVE (AFU_ORTHOLOGUE AFUA_2G14860)-RELATED"/>
    <property type="match status" value="1"/>
</dbReference>
<dbReference type="SUPFAM" id="SSF53474">
    <property type="entry name" value="alpha/beta-Hydrolases"/>
    <property type="match status" value="1"/>
</dbReference>
<dbReference type="GO" id="GO:0016020">
    <property type="term" value="C:membrane"/>
    <property type="evidence" value="ECO:0007669"/>
    <property type="project" value="TreeGrafter"/>
</dbReference>
<evidence type="ECO:0000259" key="1">
    <source>
        <dbReference type="Pfam" id="PF00561"/>
    </source>
</evidence>
<accession>A0A840SLM7</accession>
<sequence>MRLFEFDAEIDGAPEAPPLLMVHGLLTSRRQWLPNVERLSRHFRLIRVDLPAHGDAAPGADPAALSPARLVDGLDRLRARLGIGRWMLCGQSAGAALTLRYALDYPSRVAAQIFTNANAVIHPSPDEAYLATHTARVARLRNPARNGLDREAIHPRHARRFPAPIRETLVAEVARMDPAAFADFLDALMPRVSLRYQLPRLTVPTLLINGRHEHRFQPLRNWIETNVPMIGIVDLDGGHSINIENAEGFDAAALHFLEPYAEALAQVAESQAVSLRQNGDQWLLPDQP</sequence>
<proteinExistence type="predicted"/>
<organism evidence="2 3">
    <name type="scientific">Amaricoccus macauensis</name>
    <dbReference type="NCBI Taxonomy" id="57001"/>
    <lineage>
        <taxon>Bacteria</taxon>
        <taxon>Pseudomonadati</taxon>
        <taxon>Pseudomonadota</taxon>
        <taxon>Alphaproteobacteria</taxon>
        <taxon>Rhodobacterales</taxon>
        <taxon>Paracoccaceae</taxon>
        <taxon>Amaricoccus</taxon>
    </lineage>
</organism>
<comment type="caution">
    <text evidence="2">The sequence shown here is derived from an EMBL/GenBank/DDBJ whole genome shotgun (WGS) entry which is preliminary data.</text>
</comment>
<dbReference type="Pfam" id="PF00561">
    <property type="entry name" value="Abhydrolase_1"/>
    <property type="match status" value="1"/>
</dbReference>
<dbReference type="InterPro" id="IPR000073">
    <property type="entry name" value="AB_hydrolase_1"/>
</dbReference>